<feature type="binding site" evidence="9">
    <location>
        <position position="75"/>
    </location>
    <ligand>
        <name>substrate</name>
    </ligand>
</feature>
<dbReference type="InterPro" id="IPR001980">
    <property type="entry name" value="PPAT"/>
</dbReference>
<evidence type="ECO:0000259" key="10">
    <source>
        <dbReference type="Pfam" id="PF01467"/>
    </source>
</evidence>
<feature type="site" description="Transition state stabilizer" evidence="9">
    <location>
        <position position="19"/>
    </location>
</feature>
<dbReference type="HAMAP" id="MF_00151">
    <property type="entry name" value="PPAT_bact"/>
    <property type="match status" value="1"/>
</dbReference>
<dbReference type="SUPFAM" id="SSF52374">
    <property type="entry name" value="Nucleotidylyl transferase"/>
    <property type="match status" value="1"/>
</dbReference>
<protein>
    <recommendedName>
        <fullName evidence="9">Phosphopantetheine adenylyltransferase</fullName>
        <ecNumber evidence="9">2.7.7.3</ecNumber>
    </recommendedName>
    <alternativeName>
        <fullName evidence="9">Dephospho-CoA pyrophosphorylase</fullName>
    </alternativeName>
    <alternativeName>
        <fullName evidence="9">Pantetheine-phosphate adenylyltransferase</fullName>
        <shortName evidence="9">PPAT</shortName>
    </alternativeName>
</protein>
<feature type="binding site" evidence="9">
    <location>
        <position position="19"/>
    </location>
    <ligand>
        <name>ATP</name>
        <dbReference type="ChEBI" id="CHEBI:30616"/>
    </ligand>
</feature>
<sequence length="163" mass="18348">MRASIAVYPGTFDPLTRGHEDLVRRACKLFDRVIVAIAESRTKRTFFTLGERVAMAREVLADLPGVDVLGFDGLLMDFMRAHNATVTLRGLRAVSDFEYEFQLAGMNRNLYPDVETVFLTPAEQYMFISATMVREIAALGGNVSKFVQPSVERRLAERSQQQP</sequence>
<reference evidence="11" key="1">
    <citation type="journal article" date="2023" name="Nat. Microbiol.">
        <title>Enrichment and characterization of a nitric oxide-reducing microbial community in a continuous bioreactor.</title>
        <authorList>
            <person name="Garrido-Amador P."/>
            <person name="Stortenbeker N."/>
            <person name="Wessels H.J.C.T."/>
            <person name="Speth D.R."/>
            <person name="Garcia-Heredia I."/>
            <person name="Kartal B."/>
        </authorList>
    </citation>
    <scope>NUCLEOTIDE SEQUENCE</scope>
    <source>
        <strain evidence="11">MAG1</strain>
    </source>
</reference>
<comment type="subcellular location">
    <subcellularLocation>
        <location evidence="9">Cytoplasm</location>
    </subcellularLocation>
</comment>
<dbReference type="EMBL" id="CP107246">
    <property type="protein sequence ID" value="WIM04748.1"/>
    <property type="molecule type" value="Genomic_DNA"/>
</dbReference>
<feature type="binding site" evidence="9">
    <location>
        <begin position="90"/>
        <end position="92"/>
    </location>
    <ligand>
        <name>ATP</name>
        <dbReference type="ChEBI" id="CHEBI:30616"/>
    </ligand>
</feature>
<dbReference type="AlphaFoldDB" id="A0AA49FJB0"/>
<feature type="binding site" evidence="9">
    <location>
        <position position="11"/>
    </location>
    <ligand>
        <name>substrate</name>
    </ligand>
</feature>
<dbReference type="GO" id="GO:0005524">
    <property type="term" value="F:ATP binding"/>
    <property type="evidence" value="ECO:0007669"/>
    <property type="project" value="UniProtKB-KW"/>
</dbReference>
<dbReference type="EC" id="2.7.7.3" evidence="9"/>
<comment type="cofactor">
    <cofactor evidence="9">
        <name>Mg(2+)</name>
        <dbReference type="ChEBI" id="CHEBI:18420"/>
    </cofactor>
</comment>
<dbReference type="PANTHER" id="PTHR21342:SF1">
    <property type="entry name" value="PHOSPHOPANTETHEINE ADENYLYLTRANSFERASE"/>
    <property type="match status" value="1"/>
</dbReference>
<feature type="binding site" evidence="9">
    <location>
        <begin position="11"/>
        <end position="12"/>
    </location>
    <ligand>
        <name>ATP</name>
        <dbReference type="ChEBI" id="CHEBI:30616"/>
    </ligand>
</feature>
<dbReference type="Proteomes" id="UP001234916">
    <property type="component" value="Chromosome"/>
</dbReference>
<dbReference type="KEGG" id="npv:OHM77_08550"/>
<name>A0AA49FJB0_9PROT</name>
<dbReference type="PANTHER" id="PTHR21342">
    <property type="entry name" value="PHOSPHOPANTETHEINE ADENYLYLTRANSFERASE"/>
    <property type="match status" value="1"/>
</dbReference>
<dbReference type="Gene3D" id="3.40.50.620">
    <property type="entry name" value="HUPs"/>
    <property type="match status" value="1"/>
</dbReference>
<dbReference type="GO" id="GO:0005737">
    <property type="term" value="C:cytoplasm"/>
    <property type="evidence" value="ECO:0007669"/>
    <property type="project" value="UniProtKB-SubCell"/>
</dbReference>
<feature type="binding site" evidence="9">
    <location>
        <position position="100"/>
    </location>
    <ligand>
        <name>ATP</name>
        <dbReference type="ChEBI" id="CHEBI:30616"/>
    </ligand>
</feature>
<keyword evidence="4 9" id="KW-0547">Nucleotide-binding</keyword>
<keyword evidence="1 9" id="KW-0963">Cytoplasm</keyword>
<dbReference type="PRINTS" id="PR01020">
    <property type="entry name" value="LPSBIOSNTHSS"/>
</dbReference>
<keyword evidence="7 9" id="KW-0173">Coenzyme A biosynthesis</keyword>
<evidence type="ECO:0000256" key="8">
    <source>
        <dbReference type="ARBA" id="ARBA00029346"/>
    </source>
</evidence>
<evidence type="ECO:0000256" key="7">
    <source>
        <dbReference type="ARBA" id="ARBA00022993"/>
    </source>
</evidence>
<feature type="domain" description="Cytidyltransferase-like" evidence="10">
    <location>
        <begin position="7"/>
        <end position="135"/>
    </location>
</feature>
<dbReference type="GO" id="GO:0015937">
    <property type="term" value="P:coenzyme A biosynthetic process"/>
    <property type="evidence" value="ECO:0007669"/>
    <property type="project" value="UniProtKB-UniRule"/>
</dbReference>
<comment type="pathway">
    <text evidence="9">Cofactor biosynthesis; coenzyme A biosynthesis; CoA from (R)-pantothenate: step 4/5.</text>
</comment>
<proteinExistence type="inferred from homology"/>
<dbReference type="InterPro" id="IPR014729">
    <property type="entry name" value="Rossmann-like_a/b/a_fold"/>
</dbReference>
<evidence type="ECO:0000256" key="5">
    <source>
        <dbReference type="ARBA" id="ARBA00022840"/>
    </source>
</evidence>
<keyword evidence="3 9" id="KW-0548">Nucleotidyltransferase</keyword>
<evidence type="ECO:0000313" key="11">
    <source>
        <dbReference type="EMBL" id="WIM04748.1"/>
    </source>
</evidence>
<comment type="function">
    <text evidence="9">Reversibly transfers an adenylyl group from ATP to 4'-phosphopantetheine, yielding dephospho-CoA (dPCoA) and pyrophosphate.</text>
</comment>
<feature type="binding site" evidence="9">
    <location>
        <begin position="125"/>
        <end position="131"/>
    </location>
    <ligand>
        <name>ATP</name>
        <dbReference type="ChEBI" id="CHEBI:30616"/>
    </ligand>
</feature>
<dbReference type="NCBIfam" id="TIGR00125">
    <property type="entry name" value="cyt_tran_rel"/>
    <property type="match status" value="1"/>
</dbReference>
<comment type="subunit">
    <text evidence="9">Homohexamer.</text>
</comment>
<keyword evidence="5 9" id="KW-0067">ATP-binding</keyword>
<dbReference type="CDD" id="cd02163">
    <property type="entry name" value="PPAT"/>
    <property type="match status" value="1"/>
</dbReference>
<evidence type="ECO:0000256" key="1">
    <source>
        <dbReference type="ARBA" id="ARBA00022490"/>
    </source>
</evidence>
<evidence type="ECO:0000256" key="6">
    <source>
        <dbReference type="ARBA" id="ARBA00022842"/>
    </source>
</evidence>
<feature type="binding site" evidence="9">
    <location>
        <position position="89"/>
    </location>
    <ligand>
        <name>substrate</name>
    </ligand>
</feature>
<evidence type="ECO:0000256" key="4">
    <source>
        <dbReference type="ARBA" id="ARBA00022741"/>
    </source>
</evidence>
<feature type="binding site" evidence="9">
    <location>
        <position position="43"/>
    </location>
    <ligand>
        <name>substrate</name>
    </ligand>
</feature>
<keyword evidence="2 9" id="KW-0808">Transferase</keyword>
<organism evidence="11">
    <name type="scientific">Candidatus Nitricoxidivorans perseverans</name>
    <dbReference type="NCBI Taxonomy" id="2975601"/>
    <lineage>
        <taxon>Bacteria</taxon>
        <taxon>Pseudomonadati</taxon>
        <taxon>Pseudomonadota</taxon>
        <taxon>Betaproteobacteria</taxon>
        <taxon>Nitrosomonadales</taxon>
        <taxon>Sterolibacteriaceae</taxon>
        <taxon>Candidatus Nitricoxidivorans</taxon>
    </lineage>
</organism>
<dbReference type="GO" id="GO:0004595">
    <property type="term" value="F:pantetheine-phosphate adenylyltransferase activity"/>
    <property type="evidence" value="ECO:0007669"/>
    <property type="project" value="UniProtKB-UniRule"/>
</dbReference>
<keyword evidence="6 9" id="KW-0460">Magnesium</keyword>
<comment type="similarity">
    <text evidence="9">Belongs to the bacterial CoaD family.</text>
</comment>
<evidence type="ECO:0000256" key="3">
    <source>
        <dbReference type="ARBA" id="ARBA00022695"/>
    </source>
</evidence>
<comment type="catalytic activity">
    <reaction evidence="8 9">
        <text>(R)-4'-phosphopantetheine + ATP + H(+) = 3'-dephospho-CoA + diphosphate</text>
        <dbReference type="Rhea" id="RHEA:19801"/>
        <dbReference type="ChEBI" id="CHEBI:15378"/>
        <dbReference type="ChEBI" id="CHEBI:30616"/>
        <dbReference type="ChEBI" id="CHEBI:33019"/>
        <dbReference type="ChEBI" id="CHEBI:57328"/>
        <dbReference type="ChEBI" id="CHEBI:61723"/>
        <dbReference type="EC" id="2.7.7.3"/>
    </reaction>
</comment>
<gene>
    <name evidence="9 11" type="primary">coaD</name>
    <name evidence="11" type="ORF">OHM77_08550</name>
</gene>
<dbReference type="Pfam" id="PF01467">
    <property type="entry name" value="CTP_transf_like"/>
    <property type="match status" value="1"/>
</dbReference>
<dbReference type="NCBIfam" id="TIGR01510">
    <property type="entry name" value="coaD_prev_kdtB"/>
    <property type="match status" value="1"/>
</dbReference>
<evidence type="ECO:0000256" key="2">
    <source>
        <dbReference type="ARBA" id="ARBA00022679"/>
    </source>
</evidence>
<dbReference type="InterPro" id="IPR004821">
    <property type="entry name" value="Cyt_trans-like"/>
</dbReference>
<evidence type="ECO:0000256" key="9">
    <source>
        <dbReference type="HAMAP-Rule" id="MF_00151"/>
    </source>
</evidence>
<accession>A0AA49FJB0</accession>